<keyword evidence="3" id="KW-1185">Reference proteome</keyword>
<accession>A0A368P4Y7</accession>
<dbReference type="Pfam" id="PF01272">
    <property type="entry name" value="GreA_GreB"/>
    <property type="match status" value="1"/>
</dbReference>
<dbReference type="GO" id="GO:0070063">
    <property type="term" value="F:RNA polymerase binding"/>
    <property type="evidence" value="ECO:0007669"/>
    <property type="project" value="InterPro"/>
</dbReference>
<dbReference type="GO" id="GO:0003677">
    <property type="term" value="F:DNA binding"/>
    <property type="evidence" value="ECO:0007669"/>
    <property type="project" value="InterPro"/>
</dbReference>
<dbReference type="InterPro" id="IPR036953">
    <property type="entry name" value="GreA/GreB_C_sf"/>
</dbReference>
<dbReference type="Gene3D" id="3.10.50.30">
    <property type="entry name" value="Transcription elongation factor, GreA/GreB, C-terminal domain"/>
    <property type="match status" value="1"/>
</dbReference>
<keyword evidence="2" id="KW-0251">Elongation factor</keyword>
<dbReference type="GO" id="GO:0003746">
    <property type="term" value="F:translation elongation factor activity"/>
    <property type="evidence" value="ECO:0007669"/>
    <property type="project" value="UniProtKB-KW"/>
</dbReference>
<dbReference type="PANTHER" id="PTHR30437:SF5">
    <property type="entry name" value="REGULATOR OF NUCLEOSIDE DIPHOSPHATE KINASE"/>
    <property type="match status" value="1"/>
</dbReference>
<proteinExistence type="predicted"/>
<dbReference type="OrthoDB" id="192847at2"/>
<dbReference type="InterPro" id="IPR018151">
    <property type="entry name" value="TF_GreA/GreB_CS"/>
</dbReference>
<evidence type="ECO:0000259" key="1">
    <source>
        <dbReference type="Pfam" id="PF01272"/>
    </source>
</evidence>
<name>A0A368P4Y7_9FLAO</name>
<dbReference type="InterPro" id="IPR001437">
    <property type="entry name" value="Tscrpt_elong_fac_GreA/B_C"/>
</dbReference>
<dbReference type="RefSeq" id="WP_072349280.1">
    <property type="nucleotide sequence ID" value="NZ_JAWVXR010000002.1"/>
</dbReference>
<dbReference type="AlphaFoldDB" id="A0A368P4Y7"/>
<reference evidence="2 3" key="1">
    <citation type="submission" date="2018-07" db="EMBL/GenBank/DDBJ databases">
        <title>Oceanihabitans testaceum sp. nov., isolated from marine sediment.</title>
        <authorList>
            <person name="Li C.-M."/>
        </authorList>
    </citation>
    <scope>NUCLEOTIDE SEQUENCE [LARGE SCALE GENOMIC DNA]</scope>
    <source>
        <strain evidence="2 3">S9-10</strain>
    </source>
</reference>
<keyword evidence="2" id="KW-0648">Protein biosynthesis</keyword>
<organism evidence="2 3">
    <name type="scientific">Oceanihabitans sediminis</name>
    <dbReference type="NCBI Taxonomy" id="1812012"/>
    <lineage>
        <taxon>Bacteria</taxon>
        <taxon>Pseudomonadati</taxon>
        <taxon>Bacteroidota</taxon>
        <taxon>Flavobacteriia</taxon>
        <taxon>Flavobacteriales</taxon>
        <taxon>Flavobacteriaceae</taxon>
        <taxon>Oceanihabitans</taxon>
    </lineage>
</organism>
<evidence type="ECO:0000313" key="2">
    <source>
        <dbReference type="EMBL" id="RCU57496.1"/>
    </source>
</evidence>
<gene>
    <name evidence="2" type="ORF">DU428_06785</name>
</gene>
<evidence type="ECO:0000313" key="3">
    <source>
        <dbReference type="Proteomes" id="UP000252249"/>
    </source>
</evidence>
<dbReference type="PROSITE" id="PS00830">
    <property type="entry name" value="GREAB_2"/>
    <property type="match status" value="1"/>
</dbReference>
<dbReference type="Proteomes" id="UP000252249">
    <property type="component" value="Unassembled WGS sequence"/>
</dbReference>
<dbReference type="GO" id="GO:0006354">
    <property type="term" value="P:DNA-templated transcription elongation"/>
    <property type="evidence" value="ECO:0007669"/>
    <property type="project" value="TreeGrafter"/>
</dbReference>
<comment type="caution">
    <text evidence="2">The sequence shown here is derived from an EMBL/GenBank/DDBJ whole genome shotgun (WGS) entry which is preliminary data.</text>
</comment>
<dbReference type="EMBL" id="QPIG01000002">
    <property type="protein sequence ID" value="RCU57496.1"/>
    <property type="molecule type" value="Genomic_DNA"/>
</dbReference>
<dbReference type="InterPro" id="IPR023459">
    <property type="entry name" value="Tscrpt_elong_fac_GreA/B_fam"/>
</dbReference>
<dbReference type="GO" id="GO:0032784">
    <property type="term" value="P:regulation of DNA-templated transcription elongation"/>
    <property type="evidence" value="ECO:0007669"/>
    <property type="project" value="InterPro"/>
</dbReference>
<dbReference type="SUPFAM" id="SSF54534">
    <property type="entry name" value="FKBP-like"/>
    <property type="match status" value="1"/>
</dbReference>
<sequence>MRYGSIVLEKKEYVILKQLLALSDSEKASSRKQSITRLKNELESAIILDEAELPTDVIRFNTEVIVGTSDGWENSFTLVSPTENDFANKKVSVLSPMGLAIIGYAKGDVIDWDFPGGTKALEIKEVKQTQQVN</sequence>
<protein>
    <submittedName>
        <fullName evidence="2">Transcription elongation factor GreAB</fullName>
    </submittedName>
</protein>
<dbReference type="PANTHER" id="PTHR30437">
    <property type="entry name" value="TRANSCRIPTION ELONGATION FACTOR GREA"/>
    <property type="match status" value="1"/>
</dbReference>
<feature type="domain" description="Transcription elongation factor GreA/GreB C-terminal" evidence="1">
    <location>
        <begin position="54"/>
        <end position="127"/>
    </location>
</feature>